<dbReference type="Gene3D" id="3.40.220.10">
    <property type="entry name" value="Leucine Aminopeptidase, subunit E, domain 1"/>
    <property type="match status" value="1"/>
</dbReference>
<dbReference type="InterPro" id="IPR011356">
    <property type="entry name" value="Leucine_aapep/pepB"/>
</dbReference>
<dbReference type="GO" id="GO:0006508">
    <property type="term" value="P:proteolysis"/>
    <property type="evidence" value="ECO:0007669"/>
    <property type="project" value="UniProtKB-KW"/>
</dbReference>
<comment type="similarity">
    <text evidence="1">Belongs to the peptidase M17 family.</text>
</comment>
<dbReference type="Pfam" id="PF21337">
    <property type="entry name" value="Peptidase_M17_N_1"/>
    <property type="match status" value="1"/>
</dbReference>
<protein>
    <submittedName>
        <fullName evidence="7">Leucyl aminopeptidase family protein</fullName>
    </submittedName>
</protein>
<evidence type="ECO:0000256" key="1">
    <source>
        <dbReference type="ARBA" id="ARBA00009528"/>
    </source>
</evidence>
<dbReference type="PRINTS" id="PR00481">
    <property type="entry name" value="LAMNOPPTDASE"/>
</dbReference>
<accession>A0A842HYG7</accession>
<evidence type="ECO:0000256" key="3">
    <source>
        <dbReference type="ARBA" id="ARBA00022670"/>
    </source>
</evidence>
<dbReference type="PANTHER" id="PTHR11963:SF20">
    <property type="entry name" value="PEPTIDASE B"/>
    <property type="match status" value="1"/>
</dbReference>
<keyword evidence="3" id="KW-0645">Protease</keyword>
<proteinExistence type="inferred from homology"/>
<dbReference type="Pfam" id="PF00883">
    <property type="entry name" value="Peptidase_M17"/>
    <property type="match status" value="1"/>
</dbReference>
<keyword evidence="8" id="KW-1185">Reference proteome</keyword>
<feature type="domain" description="Cytosol aminopeptidase" evidence="6">
    <location>
        <begin position="310"/>
        <end position="317"/>
    </location>
</feature>
<evidence type="ECO:0000256" key="5">
    <source>
        <dbReference type="ARBA" id="ARBA00023211"/>
    </source>
</evidence>
<dbReference type="GO" id="GO:0070006">
    <property type="term" value="F:metalloaminopeptidase activity"/>
    <property type="evidence" value="ECO:0007669"/>
    <property type="project" value="InterPro"/>
</dbReference>
<evidence type="ECO:0000313" key="8">
    <source>
        <dbReference type="Proteomes" id="UP000564378"/>
    </source>
</evidence>
<keyword evidence="5" id="KW-0464">Manganese</keyword>
<dbReference type="InterPro" id="IPR048816">
    <property type="entry name" value="Peptidase_M17_N_1"/>
</dbReference>
<reference evidence="7 8" key="1">
    <citation type="submission" date="2020-08" db="EMBL/GenBank/DDBJ databases">
        <title>Draft genome sequence of Parasphingopyxis sp. GrpM-11.</title>
        <authorList>
            <person name="Oh J."/>
            <person name="Roh D.-H."/>
        </authorList>
    </citation>
    <scope>NUCLEOTIDE SEQUENCE [LARGE SCALE GENOMIC DNA]</scope>
    <source>
        <strain evidence="7 8">GrpM-11</strain>
    </source>
</reference>
<dbReference type="Proteomes" id="UP000564378">
    <property type="component" value="Unassembled WGS sequence"/>
</dbReference>
<dbReference type="GO" id="GO:0030145">
    <property type="term" value="F:manganese ion binding"/>
    <property type="evidence" value="ECO:0007669"/>
    <property type="project" value="InterPro"/>
</dbReference>
<dbReference type="AlphaFoldDB" id="A0A842HYG7"/>
<evidence type="ECO:0000313" key="7">
    <source>
        <dbReference type="EMBL" id="MBC2778166.1"/>
    </source>
</evidence>
<dbReference type="InterPro" id="IPR000819">
    <property type="entry name" value="Peptidase_M17_C"/>
</dbReference>
<evidence type="ECO:0000259" key="6">
    <source>
        <dbReference type="PROSITE" id="PS00631"/>
    </source>
</evidence>
<dbReference type="SUPFAM" id="SSF53187">
    <property type="entry name" value="Zn-dependent exopeptidases"/>
    <property type="match status" value="1"/>
</dbReference>
<dbReference type="PROSITE" id="PS00631">
    <property type="entry name" value="CYTOSOL_AP"/>
    <property type="match status" value="1"/>
</dbReference>
<dbReference type="InterPro" id="IPR043472">
    <property type="entry name" value="Macro_dom-like"/>
</dbReference>
<sequence>MTDYAALLKPDKGQQAHDLHLVNEAGFEDWLKSRPEGEREAVRAQAFAGKGYELAILPGEKADQWSAVLGVADPEALSTWCLAKAAATLPEGDYRLSEGTPGKAALGWLLAQYRFDDYKQAPDPEQQRILHTGEPAPIDEYVAIAEATDLVRSLVNIPAGDLGPAELQDAVEKAARDHDGKVTTTKGAGLADGYPMIDAVGRAATQDRAPRLIELEWGHDKHPRLAIVGKGVVFDSGGLDIKSAAGMRWMKKDMGGAAHALALALLVMRLKLPVRLHLLIPAVENAVAGNAFRPGDIIKSRKGLSVEIGNTDAEGRLILGDALAKACEDSPDLMIDFATLTGAARAALGPDLPALFTDDDELAAALSGAGSAIDDPVWRLPIWNGYEEWMKSEIADLSNNSSVPMAGATTAAIFLRKFVEPGTLWAHFDTFAWRSAAKPGRPKGGEALGLRASWEMLKARYRDD</sequence>
<dbReference type="RefSeq" id="WP_185801445.1">
    <property type="nucleotide sequence ID" value="NZ_JACJVJ010000002.1"/>
</dbReference>
<dbReference type="GO" id="GO:0005737">
    <property type="term" value="C:cytoplasm"/>
    <property type="evidence" value="ECO:0007669"/>
    <property type="project" value="InterPro"/>
</dbReference>
<dbReference type="PANTHER" id="PTHR11963">
    <property type="entry name" value="LEUCINE AMINOPEPTIDASE-RELATED"/>
    <property type="match status" value="1"/>
</dbReference>
<comment type="caution">
    <text evidence="7">The sequence shown here is derived from an EMBL/GenBank/DDBJ whole genome shotgun (WGS) entry which is preliminary data.</text>
</comment>
<keyword evidence="4" id="KW-0378">Hydrolase</keyword>
<keyword evidence="2 7" id="KW-0031">Aminopeptidase</keyword>
<dbReference type="EMBL" id="JACJVJ010000002">
    <property type="protein sequence ID" value="MBC2778166.1"/>
    <property type="molecule type" value="Genomic_DNA"/>
</dbReference>
<organism evidence="7 8">
    <name type="scientific">Parasphingopyxis marina</name>
    <dbReference type="NCBI Taxonomy" id="2761622"/>
    <lineage>
        <taxon>Bacteria</taxon>
        <taxon>Pseudomonadati</taxon>
        <taxon>Pseudomonadota</taxon>
        <taxon>Alphaproteobacteria</taxon>
        <taxon>Sphingomonadales</taxon>
        <taxon>Sphingomonadaceae</taxon>
        <taxon>Parasphingopyxis</taxon>
    </lineage>
</organism>
<dbReference type="CDD" id="cd00433">
    <property type="entry name" value="Peptidase_M17"/>
    <property type="match status" value="1"/>
</dbReference>
<evidence type="ECO:0000256" key="2">
    <source>
        <dbReference type="ARBA" id="ARBA00022438"/>
    </source>
</evidence>
<evidence type="ECO:0000256" key="4">
    <source>
        <dbReference type="ARBA" id="ARBA00022801"/>
    </source>
</evidence>
<gene>
    <name evidence="7" type="ORF">H6P80_11115</name>
</gene>
<name>A0A842HYG7_9SPHN</name>
<dbReference type="Gene3D" id="3.40.630.10">
    <property type="entry name" value="Zn peptidases"/>
    <property type="match status" value="1"/>
</dbReference>